<reference evidence="1 2" key="1">
    <citation type="journal article" date="2016" name="BMC Genomics">
        <title>Genomic analysis of the nitrate-respiring Sphingopyxis granuli (formerly Sphingomonas macrogoltabida) strain TFA.</title>
        <authorList>
            <person name="Garcia-Romero I."/>
            <person name="Perez-Pulido A.J."/>
            <person name="Gonzalez-Flores Y.E."/>
            <person name="Reyes-Ramirez F."/>
            <person name="Santero E."/>
            <person name="Floriano B."/>
        </authorList>
    </citation>
    <scope>NUCLEOTIDE SEQUENCE [LARGE SCALE GENOMIC DNA]</scope>
    <source>
        <strain evidence="1 2">TFA</strain>
    </source>
</reference>
<dbReference type="Gene3D" id="3.40.50.300">
    <property type="entry name" value="P-loop containing nucleotide triphosphate hydrolases"/>
    <property type="match status" value="1"/>
</dbReference>
<dbReference type="SUPFAM" id="SSF52540">
    <property type="entry name" value="P-loop containing nucleoside triphosphate hydrolases"/>
    <property type="match status" value="1"/>
</dbReference>
<organism evidence="1 2">
    <name type="scientific">Sphingopyxis granuli</name>
    <dbReference type="NCBI Taxonomy" id="267128"/>
    <lineage>
        <taxon>Bacteria</taxon>
        <taxon>Pseudomonadati</taxon>
        <taxon>Pseudomonadota</taxon>
        <taxon>Alphaproteobacteria</taxon>
        <taxon>Sphingomonadales</taxon>
        <taxon>Sphingomonadaceae</taxon>
        <taxon>Sphingopyxis</taxon>
    </lineage>
</organism>
<dbReference type="Proteomes" id="UP000058599">
    <property type="component" value="Chromosome"/>
</dbReference>
<dbReference type="KEGG" id="sgi:SGRAN_1737"/>
<dbReference type="AlphaFoldDB" id="A0AA86GL37"/>
<dbReference type="EMBL" id="CP012199">
    <property type="protein sequence ID" value="AMG74116.1"/>
    <property type="molecule type" value="Genomic_DNA"/>
</dbReference>
<evidence type="ECO:0000313" key="2">
    <source>
        <dbReference type="Proteomes" id="UP000058599"/>
    </source>
</evidence>
<dbReference type="RefSeq" id="WP_067182666.1">
    <property type="nucleotide sequence ID" value="NZ_CP012199.1"/>
</dbReference>
<keyword evidence="2" id="KW-1185">Reference proteome</keyword>
<evidence type="ECO:0000313" key="1">
    <source>
        <dbReference type="EMBL" id="AMG74116.1"/>
    </source>
</evidence>
<proteinExistence type="predicted"/>
<protein>
    <submittedName>
        <fullName evidence="1">Hemolysin secretion protein HlyB</fullName>
    </submittedName>
</protein>
<sequence>MTFDQVRFRYRPDMPEVLCGVTLELKAGEMLGIVGPSGSGIRDVQKIFQPVFAFDDLKIDGRDFDRLFVDDERFACGALEVEVMHMGEGNGA</sequence>
<accession>A0AA86GL37</accession>
<dbReference type="InterPro" id="IPR027417">
    <property type="entry name" value="P-loop_NTPase"/>
</dbReference>
<name>A0AA86GL37_9SPHN</name>
<gene>
    <name evidence="1" type="primary">hlyB2</name>
    <name evidence="1" type="ORF">SGRAN_1737</name>
</gene>